<dbReference type="AlphaFoldDB" id="A0A6H5IDP0"/>
<dbReference type="EMBL" id="CADCXV010000769">
    <property type="protein sequence ID" value="CAB0035072.1"/>
    <property type="molecule type" value="Genomic_DNA"/>
</dbReference>
<evidence type="ECO:0000256" key="1">
    <source>
        <dbReference type="SAM" id="MobiDB-lite"/>
    </source>
</evidence>
<protein>
    <submittedName>
        <fullName evidence="3">Uncharacterized protein</fullName>
    </submittedName>
</protein>
<feature type="compositionally biased region" description="Polar residues" evidence="1">
    <location>
        <begin position="45"/>
        <end position="54"/>
    </location>
</feature>
<evidence type="ECO:0000313" key="2">
    <source>
        <dbReference type="EMBL" id="CAB0035066.1"/>
    </source>
</evidence>
<dbReference type="EMBL" id="CADCXV010000769">
    <property type="protein sequence ID" value="CAB0035066.1"/>
    <property type="molecule type" value="Genomic_DNA"/>
</dbReference>
<reference evidence="3 7" key="1">
    <citation type="submission" date="2020-02" db="EMBL/GenBank/DDBJ databases">
        <authorList>
            <person name="Ferguson B K."/>
        </authorList>
    </citation>
    <scope>NUCLEOTIDE SEQUENCE [LARGE SCALE GENOMIC DNA]</scope>
</reference>
<organism evidence="3 7">
    <name type="scientific">Trichogramma brassicae</name>
    <dbReference type="NCBI Taxonomy" id="86971"/>
    <lineage>
        <taxon>Eukaryota</taxon>
        <taxon>Metazoa</taxon>
        <taxon>Ecdysozoa</taxon>
        <taxon>Arthropoda</taxon>
        <taxon>Hexapoda</taxon>
        <taxon>Insecta</taxon>
        <taxon>Pterygota</taxon>
        <taxon>Neoptera</taxon>
        <taxon>Endopterygota</taxon>
        <taxon>Hymenoptera</taxon>
        <taxon>Apocrita</taxon>
        <taxon>Proctotrupomorpha</taxon>
        <taxon>Chalcidoidea</taxon>
        <taxon>Trichogrammatidae</taxon>
        <taxon>Trichogramma</taxon>
    </lineage>
</organism>
<evidence type="ECO:0000313" key="4">
    <source>
        <dbReference type="EMBL" id="CAB0035070.1"/>
    </source>
</evidence>
<evidence type="ECO:0000313" key="5">
    <source>
        <dbReference type="EMBL" id="CAB0035072.1"/>
    </source>
</evidence>
<proteinExistence type="predicted"/>
<gene>
    <name evidence="2" type="ORF">TBRA_LOCUS6964</name>
    <name evidence="3" type="ORF">TBRA_LOCUS6966</name>
    <name evidence="4" type="ORF">TBRA_LOCUS6968</name>
    <name evidence="5" type="ORF">TBRA_LOCUS6970</name>
    <name evidence="6" type="ORF">TBRA_LOCUS6972</name>
</gene>
<evidence type="ECO:0000313" key="6">
    <source>
        <dbReference type="EMBL" id="CAB0035074.1"/>
    </source>
</evidence>
<evidence type="ECO:0000313" key="3">
    <source>
        <dbReference type="EMBL" id="CAB0035068.1"/>
    </source>
</evidence>
<dbReference type="Proteomes" id="UP000479190">
    <property type="component" value="Unassembled WGS sequence"/>
</dbReference>
<name>A0A6H5IDP0_9HYME</name>
<evidence type="ECO:0000313" key="7">
    <source>
        <dbReference type="Proteomes" id="UP000479190"/>
    </source>
</evidence>
<keyword evidence="7" id="KW-1185">Reference proteome</keyword>
<accession>A0A6H5IDP0</accession>
<dbReference type="EMBL" id="CADCXV010000769">
    <property type="protein sequence ID" value="CAB0035074.1"/>
    <property type="molecule type" value="Genomic_DNA"/>
</dbReference>
<feature type="region of interest" description="Disordered" evidence="1">
    <location>
        <begin position="45"/>
        <end position="83"/>
    </location>
</feature>
<sequence length="191" mass="21046">MLGLVYGTHKNGKIMMYNFESSDLPMHSMRIMSDHLIPENRIKSNFRTTGTSPSPIAVVQGSGVTGANEKSREDNESDDDLDRENITFTSDSDGFYTISDCSTCPHLLLSTQVGHEIHHRPLIDACSLGIASSLDSSDPAHLGVQHQVKNLHGLLKKTNNAFFRPCRIFLFTGAIQTSIGACKARIHCEEK</sequence>
<dbReference type="EMBL" id="CADCXV010000769">
    <property type="protein sequence ID" value="CAB0035068.1"/>
    <property type="molecule type" value="Genomic_DNA"/>
</dbReference>
<dbReference type="EMBL" id="CADCXV010000769">
    <property type="protein sequence ID" value="CAB0035070.1"/>
    <property type="molecule type" value="Genomic_DNA"/>
</dbReference>